<sequence>MRLEQDECRARLSAAPVARLATVGDDQWPHVVPITFAVVGERLVTAVDRKPKTTYALRRLRNIAANPRVCVLCDHYSDDWNQLWWVRADGYATVEESGPDCEAAIAALRAKYEQYRVEPPPGPMIVVVVRSWSGWAYSG</sequence>
<name>A0A2P8E7I9_9ACTN</name>
<dbReference type="EMBL" id="PYGE01000004">
    <property type="protein sequence ID" value="PSL05417.1"/>
    <property type="molecule type" value="Genomic_DNA"/>
</dbReference>
<proteinExistence type="predicted"/>
<keyword evidence="4" id="KW-1185">Reference proteome</keyword>
<dbReference type="PANTHER" id="PTHR35176:SF2">
    <property type="entry name" value="F420H(2)-DEPENDENT REDUCTASE RV1155"/>
    <property type="match status" value="1"/>
</dbReference>
<dbReference type="InterPro" id="IPR011576">
    <property type="entry name" value="Pyridox_Oxase_N"/>
</dbReference>
<dbReference type="InterPro" id="IPR052019">
    <property type="entry name" value="F420H2_bilvrd_red/Heme_oxyg"/>
</dbReference>
<evidence type="ECO:0000313" key="3">
    <source>
        <dbReference type="EMBL" id="PSL05417.1"/>
    </source>
</evidence>
<dbReference type="NCBIfam" id="TIGR03668">
    <property type="entry name" value="Rv0121_F420"/>
    <property type="match status" value="1"/>
</dbReference>
<organism evidence="3 4">
    <name type="scientific">Haloactinopolyspora alba</name>
    <dbReference type="NCBI Taxonomy" id="648780"/>
    <lineage>
        <taxon>Bacteria</taxon>
        <taxon>Bacillati</taxon>
        <taxon>Actinomycetota</taxon>
        <taxon>Actinomycetes</taxon>
        <taxon>Jiangellales</taxon>
        <taxon>Jiangellaceae</taxon>
        <taxon>Haloactinopolyspora</taxon>
    </lineage>
</organism>
<protein>
    <submittedName>
        <fullName evidence="3">PPOX class probable F420-dependent enzyme</fullName>
    </submittedName>
</protein>
<evidence type="ECO:0000259" key="2">
    <source>
        <dbReference type="Pfam" id="PF01243"/>
    </source>
</evidence>
<accession>A0A2P8E7I9</accession>
<dbReference type="RefSeq" id="WP_106536647.1">
    <property type="nucleotide sequence ID" value="NZ_ML142899.1"/>
</dbReference>
<feature type="domain" description="Pyridoxamine 5'-phosphate oxidase N-terminal" evidence="2">
    <location>
        <begin position="6"/>
        <end position="128"/>
    </location>
</feature>
<dbReference type="AlphaFoldDB" id="A0A2P8E7I9"/>
<dbReference type="GO" id="GO:0070967">
    <property type="term" value="F:coenzyme F420 binding"/>
    <property type="evidence" value="ECO:0007669"/>
    <property type="project" value="TreeGrafter"/>
</dbReference>
<evidence type="ECO:0000256" key="1">
    <source>
        <dbReference type="ARBA" id="ARBA00023002"/>
    </source>
</evidence>
<dbReference type="SUPFAM" id="SSF50475">
    <property type="entry name" value="FMN-binding split barrel"/>
    <property type="match status" value="1"/>
</dbReference>
<keyword evidence="1" id="KW-0560">Oxidoreductase</keyword>
<dbReference type="OrthoDB" id="9812086at2"/>
<dbReference type="Gene3D" id="2.30.110.10">
    <property type="entry name" value="Electron Transport, Fmn-binding Protein, Chain A"/>
    <property type="match status" value="1"/>
</dbReference>
<dbReference type="PANTHER" id="PTHR35176">
    <property type="entry name" value="HEME OXYGENASE HI_0854-RELATED"/>
    <property type="match status" value="1"/>
</dbReference>
<dbReference type="InterPro" id="IPR012349">
    <property type="entry name" value="Split_barrel_FMN-bd"/>
</dbReference>
<dbReference type="GO" id="GO:0016627">
    <property type="term" value="F:oxidoreductase activity, acting on the CH-CH group of donors"/>
    <property type="evidence" value="ECO:0007669"/>
    <property type="project" value="TreeGrafter"/>
</dbReference>
<dbReference type="Pfam" id="PF01243">
    <property type="entry name" value="PNPOx_N"/>
    <property type="match status" value="1"/>
</dbReference>
<dbReference type="InterPro" id="IPR019967">
    <property type="entry name" value="F420-dep_enz_PPOX_Rv0121"/>
</dbReference>
<gene>
    <name evidence="3" type="ORF">CLV30_104287</name>
</gene>
<comment type="caution">
    <text evidence="3">The sequence shown here is derived from an EMBL/GenBank/DDBJ whole genome shotgun (WGS) entry which is preliminary data.</text>
</comment>
<evidence type="ECO:0000313" key="4">
    <source>
        <dbReference type="Proteomes" id="UP000243528"/>
    </source>
</evidence>
<dbReference type="Proteomes" id="UP000243528">
    <property type="component" value="Unassembled WGS sequence"/>
</dbReference>
<dbReference type="GO" id="GO:0005829">
    <property type="term" value="C:cytosol"/>
    <property type="evidence" value="ECO:0007669"/>
    <property type="project" value="TreeGrafter"/>
</dbReference>
<reference evidence="3 4" key="1">
    <citation type="submission" date="2018-03" db="EMBL/GenBank/DDBJ databases">
        <title>Genomic Encyclopedia of Archaeal and Bacterial Type Strains, Phase II (KMG-II): from individual species to whole genera.</title>
        <authorList>
            <person name="Goeker M."/>
        </authorList>
    </citation>
    <scope>NUCLEOTIDE SEQUENCE [LARGE SCALE GENOMIC DNA]</scope>
    <source>
        <strain evidence="3 4">DSM 45211</strain>
    </source>
</reference>